<dbReference type="SMART" id="SM00397">
    <property type="entry name" value="t_SNARE"/>
    <property type="match status" value="1"/>
</dbReference>
<evidence type="ECO:0000313" key="11">
    <source>
        <dbReference type="EMBL" id="KAA8907265.1"/>
    </source>
</evidence>
<keyword evidence="4 9" id="KW-0812">Transmembrane</keyword>
<evidence type="ECO:0000259" key="10">
    <source>
        <dbReference type="PROSITE" id="PS50192"/>
    </source>
</evidence>
<dbReference type="GO" id="GO:0006890">
    <property type="term" value="P:retrograde vesicle-mediated transport, Golgi to endoplasmic reticulum"/>
    <property type="evidence" value="ECO:0007669"/>
    <property type="project" value="TreeGrafter"/>
</dbReference>
<dbReference type="GO" id="GO:0015031">
    <property type="term" value="P:protein transport"/>
    <property type="evidence" value="ECO:0007669"/>
    <property type="project" value="UniProtKB-KW"/>
</dbReference>
<evidence type="ECO:0000256" key="8">
    <source>
        <dbReference type="ARBA" id="ARBA00023136"/>
    </source>
</evidence>
<dbReference type="InterPro" id="IPR019529">
    <property type="entry name" value="Syntaxin-18_N"/>
</dbReference>
<keyword evidence="8 9" id="KW-0472">Membrane</keyword>
<evidence type="ECO:0000256" key="4">
    <source>
        <dbReference type="ARBA" id="ARBA00022692"/>
    </source>
</evidence>
<accession>A0A642UXH1</accession>
<feature type="transmembrane region" description="Helical" evidence="9">
    <location>
        <begin position="292"/>
        <end position="313"/>
    </location>
</feature>
<dbReference type="EMBL" id="SWFT01000026">
    <property type="protein sequence ID" value="KAA8907265.1"/>
    <property type="molecule type" value="Genomic_DNA"/>
</dbReference>
<evidence type="ECO:0000256" key="5">
    <source>
        <dbReference type="ARBA" id="ARBA00022927"/>
    </source>
</evidence>
<organism evidence="11 12">
    <name type="scientific">Diutina rugosa</name>
    <name type="common">Yeast</name>
    <name type="synonym">Candida rugosa</name>
    <dbReference type="NCBI Taxonomy" id="5481"/>
    <lineage>
        <taxon>Eukaryota</taxon>
        <taxon>Fungi</taxon>
        <taxon>Dikarya</taxon>
        <taxon>Ascomycota</taxon>
        <taxon>Saccharomycotina</taxon>
        <taxon>Pichiomycetes</taxon>
        <taxon>Debaryomycetaceae</taxon>
        <taxon>Diutina</taxon>
    </lineage>
</organism>
<dbReference type="AlphaFoldDB" id="A0A642UXH1"/>
<dbReference type="OrthoDB" id="342981at2759"/>
<dbReference type="PROSITE" id="PS50192">
    <property type="entry name" value="T_SNARE"/>
    <property type="match status" value="1"/>
</dbReference>
<reference evidence="11 12" key="1">
    <citation type="submission" date="2019-07" db="EMBL/GenBank/DDBJ databases">
        <title>Genome assembly of two rare yeast pathogens: Diutina rugosa and Trichomonascus ciferrii.</title>
        <authorList>
            <person name="Mixao V."/>
            <person name="Saus E."/>
            <person name="Hansen A."/>
            <person name="Lass-Flor C."/>
            <person name="Gabaldon T."/>
        </authorList>
    </citation>
    <scope>NUCLEOTIDE SEQUENCE [LARGE SCALE GENOMIC DNA]</scope>
    <source>
        <strain evidence="11 12">CBS 613</strain>
    </source>
</reference>
<dbReference type="VEuPathDB" id="FungiDB:DIURU_000585"/>
<name>A0A642UXH1_DIURU</name>
<dbReference type="OMA" id="YRIRTHI"/>
<evidence type="ECO:0000256" key="1">
    <source>
        <dbReference type="ARBA" id="ARBA00004211"/>
    </source>
</evidence>
<dbReference type="Proteomes" id="UP000449547">
    <property type="component" value="Unassembled WGS sequence"/>
</dbReference>
<protein>
    <recommendedName>
        <fullName evidence="10">t-SNARE coiled-coil homology domain-containing protein</fullName>
    </recommendedName>
</protein>
<sequence>MDLTPLFDQCTKIVSSELKSKVKPPKKNRNAEFIVDDTFIKECGELDAVINNLEQFIARVKPTYQDIDNFSVDEKTQVDQDFSIQMQKMYQKLKLLQEYENKREQVTKAPRKGVIATLLGDVSEKELWQTQVATHRTQILKYLNIRLNAVGKSFDAIQRKRMQRERQLNLLNFQNIDDDGGLDLNNQDYAALLQEEESRQQLAAPQFTDVQVQQLEEENKELLALKSKQLKSVEQLHTSMVDIVNLQAELTFQLETQADQIDNLMEAQSQMEIDVSSGNKEMRSATKKNKRAANILVTSIYCIGILIVVVDFIKFI</sequence>
<evidence type="ECO:0000256" key="7">
    <source>
        <dbReference type="ARBA" id="ARBA00023054"/>
    </source>
</evidence>
<comment type="subcellular location">
    <subcellularLocation>
        <location evidence="1">Membrane</location>
        <topology evidence="1">Single-pass type IV membrane protein</topology>
    </subcellularLocation>
</comment>
<feature type="domain" description="T-SNARE coiled-coil homology" evidence="10">
    <location>
        <begin position="223"/>
        <end position="285"/>
    </location>
</feature>
<keyword evidence="6 9" id="KW-1133">Transmembrane helix</keyword>
<keyword evidence="7" id="KW-0175">Coiled coil</keyword>
<dbReference type="PANTHER" id="PTHR15959:SF0">
    <property type="entry name" value="SYNTAXIN-18"/>
    <property type="match status" value="1"/>
</dbReference>
<evidence type="ECO:0000313" key="12">
    <source>
        <dbReference type="Proteomes" id="UP000449547"/>
    </source>
</evidence>
<proteinExistence type="inferred from homology"/>
<dbReference type="Gene3D" id="1.20.5.110">
    <property type="match status" value="1"/>
</dbReference>
<comment type="similarity">
    <text evidence="2">Belongs to the syntaxin family.</text>
</comment>
<evidence type="ECO:0000256" key="6">
    <source>
        <dbReference type="ARBA" id="ARBA00022989"/>
    </source>
</evidence>
<dbReference type="GO" id="GO:0005783">
    <property type="term" value="C:endoplasmic reticulum"/>
    <property type="evidence" value="ECO:0007669"/>
    <property type="project" value="TreeGrafter"/>
</dbReference>
<comment type="caution">
    <text evidence="11">The sequence shown here is derived from an EMBL/GenBank/DDBJ whole genome shotgun (WGS) entry which is preliminary data.</text>
</comment>
<evidence type="ECO:0000256" key="2">
    <source>
        <dbReference type="ARBA" id="ARBA00009063"/>
    </source>
</evidence>
<dbReference type="PANTHER" id="PTHR15959">
    <property type="entry name" value="SYNTAXIN-18"/>
    <property type="match status" value="1"/>
</dbReference>
<evidence type="ECO:0000256" key="3">
    <source>
        <dbReference type="ARBA" id="ARBA00022448"/>
    </source>
</evidence>
<dbReference type="Pfam" id="PF10496">
    <property type="entry name" value="Syntaxin-18_N"/>
    <property type="match status" value="1"/>
</dbReference>
<dbReference type="RefSeq" id="XP_034014574.1">
    <property type="nucleotide sequence ID" value="XM_034158849.1"/>
</dbReference>
<dbReference type="GO" id="GO:0031201">
    <property type="term" value="C:SNARE complex"/>
    <property type="evidence" value="ECO:0007669"/>
    <property type="project" value="TreeGrafter"/>
</dbReference>
<dbReference type="GeneID" id="54779238"/>
<evidence type="ECO:0000256" key="9">
    <source>
        <dbReference type="SAM" id="Phobius"/>
    </source>
</evidence>
<keyword evidence="5" id="KW-0653">Protein transport</keyword>
<dbReference type="InterPro" id="IPR000727">
    <property type="entry name" value="T_SNARE_dom"/>
</dbReference>
<keyword evidence="12" id="KW-1185">Reference proteome</keyword>
<keyword evidence="3" id="KW-0813">Transport</keyword>
<gene>
    <name evidence="11" type="ORF">DIURU_000585</name>
</gene>